<gene>
    <name evidence="6" type="ORF">BC938DRAFT_482920</name>
</gene>
<dbReference type="AlphaFoldDB" id="A0A433R0D9"/>
<comment type="similarity">
    <text evidence="2">Belongs to the RRP17 family.</text>
</comment>
<evidence type="ECO:0000256" key="4">
    <source>
        <dbReference type="ARBA" id="ARBA00023242"/>
    </source>
</evidence>
<reference evidence="6 7" key="1">
    <citation type="journal article" date="2018" name="New Phytol.">
        <title>Phylogenomics of Endogonaceae and evolution of mycorrhizas within Mucoromycota.</title>
        <authorList>
            <person name="Chang Y."/>
            <person name="Desiro A."/>
            <person name="Na H."/>
            <person name="Sandor L."/>
            <person name="Lipzen A."/>
            <person name="Clum A."/>
            <person name="Barry K."/>
            <person name="Grigoriev I.V."/>
            <person name="Martin F.M."/>
            <person name="Stajich J.E."/>
            <person name="Smith M.E."/>
            <person name="Bonito G."/>
            <person name="Spatafora J.W."/>
        </authorList>
    </citation>
    <scope>NUCLEOTIDE SEQUENCE [LARGE SCALE GENOMIC DNA]</scope>
    <source>
        <strain evidence="6 7">AD002</strain>
    </source>
</reference>
<evidence type="ECO:0008006" key="8">
    <source>
        <dbReference type="Google" id="ProtNLM"/>
    </source>
</evidence>
<evidence type="ECO:0000256" key="5">
    <source>
        <dbReference type="SAM" id="MobiDB-lite"/>
    </source>
</evidence>
<comment type="subcellular location">
    <subcellularLocation>
        <location evidence="1">Nucleus</location>
        <location evidence="1">Nucleolus</location>
    </subcellularLocation>
</comment>
<dbReference type="Pfam" id="PF09805">
    <property type="entry name" value="Nop25"/>
    <property type="match status" value="1"/>
</dbReference>
<dbReference type="InterPro" id="IPR019186">
    <property type="entry name" value="Nucleolar_protein_12"/>
</dbReference>
<sequence>MDNLQVLSAGGKVYARKRRAKKETVDKIEFDFDARKEFLTGFHKRKLERTAKARDLAKAREHQARLEARRESREERKRLAGERVAEMAVLMKHGRAFGGGRRRDRI</sequence>
<comment type="caution">
    <text evidence="6">The sequence shown here is derived from an EMBL/GenBank/DDBJ whole genome shotgun (WGS) entry which is preliminary data.</text>
</comment>
<accession>A0A433R0D9</accession>
<dbReference type="GO" id="GO:0019843">
    <property type="term" value="F:rRNA binding"/>
    <property type="evidence" value="ECO:0007669"/>
    <property type="project" value="TreeGrafter"/>
</dbReference>
<name>A0A433R0D9_9FUNG</name>
<keyword evidence="4" id="KW-0539">Nucleus</keyword>
<evidence type="ECO:0000256" key="1">
    <source>
        <dbReference type="ARBA" id="ARBA00004604"/>
    </source>
</evidence>
<keyword evidence="7" id="KW-1185">Reference proteome</keyword>
<dbReference type="PANTHER" id="PTHR14577">
    <property type="entry name" value="NUCLEOLAR PROTEIN 12"/>
    <property type="match status" value="1"/>
</dbReference>
<dbReference type="GO" id="GO:0005730">
    <property type="term" value="C:nucleolus"/>
    <property type="evidence" value="ECO:0007669"/>
    <property type="project" value="UniProtKB-SubCell"/>
</dbReference>
<proteinExistence type="inferred from homology"/>
<evidence type="ECO:0000313" key="7">
    <source>
        <dbReference type="Proteomes" id="UP000274822"/>
    </source>
</evidence>
<dbReference type="EMBL" id="RBNJ01000080">
    <property type="protein sequence ID" value="RUS35484.1"/>
    <property type="molecule type" value="Genomic_DNA"/>
</dbReference>
<dbReference type="PANTHER" id="PTHR14577:SF0">
    <property type="entry name" value="NUCLEOLAR PROTEIN 12"/>
    <property type="match status" value="1"/>
</dbReference>
<evidence type="ECO:0000313" key="6">
    <source>
        <dbReference type="EMBL" id="RUS35484.1"/>
    </source>
</evidence>
<evidence type="ECO:0000256" key="2">
    <source>
        <dbReference type="ARBA" id="ARBA00007175"/>
    </source>
</evidence>
<organism evidence="6 7">
    <name type="scientific">Jimgerdemannia flammicorona</name>
    <dbReference type="NCBI Taxonomy" id="994334"/>
    <lineage>
        <taxon>Eukaryota</taxon>
        <taxon>Fungi</taxon>
        <taxon>Fungi incertae sedis</taxon>
        <taxon>Mucoromycota</taxon>
        <taxon>Mucoromycotina</taxon>
        <taxon>Endogonomycetes</taxon>
        <taxon>Endogonales</taxon>
        <taxon>Endogonaceae</taxon>
        <taxon>Jimgerdemannia</taxon>
    </lineage>
</organism>
<keyword evidence="3" id="KW-0175">Coiled coil</keyword>
<evidence type="ECO:0000256" key="3">
    <source>
        <dbReference type="ARBA" id="ARBA00023054"/>
    </source>
</evidence>
<dbReference type="Proteomes" id="UP000274822">
    <property type="component" value="Unassembled WGS sequence"/>
</dbReference>
<feature type="region of interest" description="Disordered" evidence="5">
    <location>
        <begin position="54"/>
        <end position="78"/>
    </location>
</feature>
<protein>
    <recommendedName>
        <fullName evidence="8">Nucleolar protein 12-domain-containing protein</fullName>
    </recommendedName>
</protein>